<evidence type="ECO:0000256" key="11">
    <source>
        <dbReference type="SAM" id="MobiDB-lite"/>
    </source>
</evidence>
<dbReference type="EMBL" id="CP141887">
    <property type="protein sequence ID" value="WRT68730.1"/>
    <property type="molecule type" value="Genomic_DNA"/>
</dbReference>
<evidence type="ECO:0000256" key="6">
    <source>
        <dbReference type="ARBA" id="ARBA00022741"/>
    </source>
</evidence>
<dbReference type="InterPro" id="IPR012340">
    <property type="entry name" value="NA-bd_OB-fold"/>
</dbReference>
<comment type="catalytic activity">
    <reaction evidence="10">
        <text>tRNA(Asp) + L-aspartate + ATP = L-aspartyl-tRNA(Asp) + AMP + diphosphate</text>
        <dbReference type="Rhea" id="RHEA:19649"/>
        <dbReference type="Rhea" id="RHEA-COMP:9660"/>
        <dbReference type="Rhea" id="RHEA-COMP:9678"/>
        <dbReference type="ChEBI" id="CHEBI:29991"/>
        <dbReference type="ChEBI" id="CHEBI:30616"/>
        <dbReference type="ChEBI" id="CHEBI:33019"/>
        <dbReference type="ChEBI" id="CHEBI:78442"/>
        <dbReference type="ChEBI" id="CHEBI:78516"/>
        <dbReference type="ChEBI" id="CHEBI:456215"/>
        <dbReference type="EC" id="6.1.1.12"/>
    </reaction>
</comment>
<comment type="similarity">
    <text evidence="2">Belongs to the class-II aminoacyl-tRNA synthetase family. Type 2 subfamily.</text>
</comment>
<dbReference type="Gene3D" id="3.30.930.10">
    <property type="entry name" value="Bira Bifunctional Protein, Domain 2"/>
    <property type="match status" value="1"/>
</dbReference>
<evidence type="ECO:0000256" key="3">
    <source>
        <dbReference type="ARBA" id="ARBA00012841"/>
    </source>
</evidence>
<feature type="compositionally biased region" description="Basic and acidic residues" evidence="11">
    <location>
        <begin position="61"/>
        <end position="93"/>
    </location>
</feature>
<evidence type="ECO:0000256" key="4">
    <source>
        <dbReference type="ARBA" id="ARBA00022490"/>
    </source>
</evidence>
<dbReference type="InterPro" id="IPR006195">
    <property type="entry name" value="aa-tRNA-synth_II"/>
</dbReference>
<dbReference type="GO" id="GO:0016874">
    <property type="term" value="F:ligase activity"/>
    <property type="evidence" value="ECO:0007669"/>
    <property type="project" value="UniProtKB-KW"/>
</dbReference>
<dbReference type="InterPro" id="IPR045864">
    <property type="entry name" value="aa-tRNA-synth_II/BPL/LPL"/>
</dbReference>
<evidence type="ECO:0000313" key="13">
    <source>
        <dbReference type="EMBL" id="WRT68730.1"/>
    </source>
</evidence>
<evidence type="ECO:0000256" key="5">
    <source>
        <dbReference type="ARBA" id="ARBA00022598"/>
    </source>
</evidence>
<dbReference type="GeneID" id="87957840"/>
<dbReference type="CDD" id="cd00776">
    <property type="entry name" value="AsxRS_core"/>
    <property type="match status" value="1"/>
</dbReference>
<dbReference type="InterPro" id="IPR004523">
    <property type="entry name" value="Asp-tRNA_synthase_2"/>
</dbReference>
<evidence type="ECO:0000256" key="10">
    <source>
        <dbReference type="ARBA" id="ARBA00047904"/>
    </source>
</evidence>
<dbReference type="SUPFAM" id="SSF55681">
    <property type="entry name" value="Class II aaRS and biotin synthetases"/>
    <property type="match status" value="1"/>
</dbReference>
<keyword evidence="4" id="KW-0963">Cytoplasm</keyword>
<organism evidence="13 14">
    <name type="scientific">Kwoniella shivajii</name>
    <dbReference type="NCBI Taxonomy" id="564305"/>
    <lineage>
        <taxon>Eukaryota</taxon>
        <taxon>Fungi</taxon>
        <taxon>Dikarya</taxon>
        <taxon>Basidiomycota</taxon>
        <taxon>Agaricomycotina</taxon>
        <taxon>Tremellomycetes</taxon>
        <taxon>Tremellales</taxon>
        <taxon>Cryptococcaceae</taxon>
        <taxon>Kwoniella</taxon>
    </lineage>
</organism>
<dbReference type="PANTHER" id="PTHR43450:SF2">
    <property type="entry name" value="ASPARTATE--TRNA LIGASE"/>
    <property type="match status" value="1"/>
</dbReference>
<evidence type="ECO:0000256" key="2">
    <source>
        <dbReference type="ARBA" id="ARBA00005312"/>
    </source>
</evidence>
<dbReference type="CDD" id="cd04320">
    <property type="entry name" value="AspRS_cyto_N"/>
    <property type="match status" value="1"/>
</dbReference>
<comment type="subcellular location">
    <subcellularLocation>
        <location evidence="1">Cytoplasm</location>
    </subcellularLocation>
</comment>
<keyword evidence="9" id="KW-0030">Aminoacyl-tRNA synthetase</keyword>
<feature type="domain" description="Aminoacyl-transfer RNA synthetases class-II family profile" evidence="12">
    <location>
        <begin position="255"/>
        <end position="554"/>
    </location>
</feature>
<evidence type="ECO:0000256" key="1">
    <source>
        <dbReference type="ARBA" id="ARBA00004496"/>
    </source>
</evidence>
<evidence type="ECO:0000256" key="7">
    <source>
        <dbReference type="ARBA" id="ARBA00022840"/>
    </source>
</evidence>
<feature type="compositionally biased region" description="Low complexity" evidence="11">
    <location>
        <begin position="1"/>
        <end position="16"/>
    </location>
</feature>
<sequence length="912" mass="104408">MTVNATTAHTDTSSSTNPLQKLGHALKPSAIATKLHLKSSDKQIDGDTDQDGLPEQGKAAQRSEQKRQEKEEKQLKAESEKEEIERRRKESDRIASQNEDPETRNRYGDLSHPGEIILIDEIITLPEGERVTFRARIHTQRELSSKLDFIILRHRGFTIQGVLNTEEASEHMIKWTNRIPDESIVQVSGILKNPPKPINFKTDTRLELQIESIHLVEASKNIPFGLYHGTQPPPQRNRLHNRTLDLRHPSNQSIFKVRAKLLKIFRDTLDDMDFIEINTPKLQPAATESGAEVFRVNYFGRKAFLAQSPQLMKQMAISADFGRVYEIGPVFRAENSNTHRHLTEYTGLDIELSLKQDYHEVFEVLDIIMKNMFRALASMKTELARIREMWQSDDFVFLDQTPIIPFSDAVQMLRDDGRDVEEEDLSTPDEIRLGQLVKEKYGADYYIVDRFPKSARPFYTANDGKTTNSFDMFVRGQEICTGGQRINDPTALRESMRESGIIESEMEEYLSAFDWGMPPHGGAGLGLERIITFYLDLPDIRLASLFHRDPKSLPAKEASLPHPESDTMKPHDPQNPPPLEDLIANYGDATNTSWLDDRFEIWRDEHTGAAIGYVKQSNKYCMITGDPLCDDKQKSEITKRFLQFVVHELRLKPVWMLVSEEFQDILAENYGWRTLSCTEEQRSNSDKVTPEVIQNNKQEKGIFKVKEIDPDDEIIAKIDKRIEEWKSTRSERGKQIHLTEIAPWKDQKHRRYFIAETDPKKHKPTENGDENIHVDGHVKEDGVSEEPRIETLVVLTRLSPKNGYQLKWALDFPSSSHGAIESTVQTALSAVQGENVTFGSAVSENFLVSHGIGNTKSKIMERTYRGIVKSMSLDKKAGFREKFGVTGERTFICYPKHGIKMTELNEIVKFFE</sequence>
<evidence type="ECO:0000256" key="8">
    <source>
        <dbReference type="ARBA" id="ARBA00022917"/>
    </source>
</evidence>
<feature type="region of interest" description="Disordered" evidence="11">
    <location>
        <begin position="1"/>
        <end position="110"/>
    </location>
</feature>
<proteinExistence type="inferred from homology"/>
<feature type="compositionally biased region" description="Basic and acidic residues" evidence="11">
    <location>
        <begin position="563"/>
        <end position="572"/>
    </location>
</feature>
<dbReference type="SUPFAM" id="SSF50249">
    <property type="entry name" value="Nucleic acid-binding proteins"/>
    <property type="match status" value="1"/>
</dbReference>
<accession>A0ABZ1D4B0</accession>
<dbReference type="NCBIfam" id="TIGR00458">
    <property type="entry name" value="aspS_nondisc"/>
    <property type="match status" value="1"/>
</dbReference>
<protein>
    <recommendedName>
        <fullName evidence="3">aspartate--tRNA ligase</fullName>
        <ecNumber evidence="3">6.1.1.12</ecNumber>
    </recommendedName>
</protein>
<dbReference type="HAMAP" id="MF_02075">
    <property type="entry name" value="Asp_tRNA_synth_type2"/>
    <property type="match status" value="1"/>
</dbReference>
<dbReference type="RefSeq" id="XP_062793469.1">
    <property type="nucleotide sequence ID" value="XM_062937418.1"/>
</dbReference>
<dbReference type="PANTHER" id="PTHR43450">
    <property type="entry name" value="ASPARTYL-TRNA SYNTHETASE"/>
    <property type="match status" value="1"/>
</dbReference>
<feature type="region of interest" description="Disordered" evidence="11">
    <location>
        <begin position="553"/>
        <end position="578"/>
    </location>
</feature>
<dbReference type="EC" id="6.1.1.12" evidence="3"/>
<keyword evidence="5 13" id="KW-0436">Ligase</keyword>
<keyword evidence="6" id="KW-0547">Nucleotide-binding</keyword>
<dbReference type="InterPro" id="IPR002312">
    <property type="entry name" value="Asp/Asn-tRNA-synth_IIb"/>
</dbReference>
<keyword evidence="14" id="KW-1185">Reference proteome</keyword>
<evidence type="ECO:0000256" key="9">
    <source>
        <dbReference type="ARBA" id="ARBA00023146"/>
    </source>
</evidence>
<dbReference type="Proteomes" id="UP001329825">
    <property type="component" value="Chromosome 7"/>
</dbReference>
<dbReference type="InterPro" id="IPR004364">
    <property type="entry name" value="Aa-tRNA-synt_II"/>
</dbReference>
<dbReference type="Pfam" id="PF00152">
    <property type="entry name" value="tRNA-synt_2"/>
    <property type="match status" value="1"/>
</dbReference>
<evidence type="ECO:0000259" key="12">
    <source>
        <dbReference type="PROSITE" id="PS50862"/>
    </source>
</evidence>
<reference evidence="13 14" key="1">
    <citation type="submission" date="2024-01" db="EMBL/GenBank/DDBJ databases">
        <title>Comparative genomics of Cryptococcus and Kwoniella reveals pathogenesis evolution and contrasting modes of karyotype evolution via chromosome fusion or intercentromeric recombination.</title>
        <authorList>
            <person name="Coelho M.A."/>
            <person name="David-Palma M."/>
            <person name="Shea T."/>
            <person name="Bowers K."/>
            <person name="McGinley-Smith S."/>
            <person name="Mohammad A.W."/>
            <person name="Gnirke A."/>
            <person name="Yurkov A.M."/>
            <person name="Nowrousian M."/>
            <person name="Sun S."/>
            <person name="Cuomo C.A."/>
            <person name="Heitman J."/>
        </authorList>
    </citation>
    <scope>NUCLEOTIDE SEQUENCE [LARGE SCALE GENOMIC DNA]</scope>
    <source>
        <strain evidence="13">CBS 11374</strain>
    </source>
</reference>
<dbReference type="PROSITE" id="PS50862">
    <property type="entry name" value="AA_TRNA_LIGASE_II"/>
    <property type="match status" value="1"/>
</dbReference>
<dbReference type="NCBIfam" id="NF003483">
    <property type="entry name" value="PRK05159.1"/>
    <property type="match status" value="1"/>
</dbReference>
<keyword evidence="7" id="KW-0067">ATP-binding</keyword>
<evidence type="ECO:0000313" key="14">
    <source>
        <dbReference type="Proteomes" id="UP001329825"/>
    </source>
</evidence>
<keyword evidence="8" id="KW-0648">Protein biosynthesis</keyword>
<dbReference type="Gene3D" id="2.40.50.140">
    <property type="entry name" value="Nucleic acid-binding proteins"/>
    <property type="match status" value="1"/>
</dbReference>
<name>A0ABZ1D4B0_9TREE</name>
<dbReference type="PRINTS" id="PR01042">
    <property type="entry name" value="TRNASYNTHASP"/>
</dbReference>
<gene>
    <name evidence="13" type="ORF">IL334_005710</name>
</gene>